<dbReference type="PANTHER" id="PTHR11530">
    <property type="entry name" value="D-AMINO ACID OXIDASE"/>
    <property type="match status" value="1"/>
</dbReference>
<keyword evidence="3" id="KW-0285">Flavoprotein</keyword>
<evidence type="ECO:0000256" key="2">
    <source>
        <dbReference type="ARBA" id="ARBA00006730"/>
    </source>
</evidence>
<dbReference type="AlphaFoldDB" id="A0A9P8CLR3"/>
<dbReference type="PROSITE" id="PS00677">
    <property type="entry name" value="DAO"/>
    <property type="match status" value="1"/>
</dbReference>
<gene>
    <name evidence="9" type="ORF">F5Z01DRAFT_257172</name>
</gene>
<feature type="signal peptide" evidence="7">
    <location>
        <begin position="1"/>
        <end position="18"/>
    </location>
</feature>
<accession>A0A9P8CLR3</accession>
<feature type="binding site" evidence="6">
    <location>
        <position position="302"/>
    </location>
    <ligand>
        <name>D-dopa</name>
        <dbReference type="ChEBI" id="CHEBI:149689"/>
    </ligand>
</feature>
<dbReference type="OrthoDB" id="409956at2759"/>
<comment type="similarity">
    <text evidence="2">Belongs to the DAMOX/DASOX family.</text>
</comment>
<dbReference type="GO" id="GO:0071949">
    <property type="term" value="F:FAD binding"/>
    <property type="evidence" value="ECO:0007669"/>
    <property type="project" value="InterPro"/>
</dbReference>
<feature type="binding site" evidence="6">
    <location>
        <position position="192"/>
    </location>
    <ligand>
        <name>FAD</name>
        <dbReference type="ChEBI" id="CHEBI:57692"/>
    </ligand>
</feature>
<dbReference type="SUPFAM" id="SSF51971">
    <property type="entry name" value="Nucleotide-binding domain"/>
    <property type="match status" value="1"/>
</dbReference>
<dbReference type="GO" id="GO:0003884">
    <property type="term" value="F:D-amino-acid oxidase activity"/>
    <property type="evidence" value="ECO:0007669"/>
    <property type="project" value="InterPro"/>
</dbReference>
<evidence type="ECO:0000256" key="5">
    <source>
        <dbReference type="ARBA" id="ARBA00023002"/>
    </source>
</evidence>
<keyword evidence="7" id="KW-0732">Signal</keyword>
<protein>
    <recommendedName>
        <fullName evidence="8">FAD dependent oxidoreductase domain-containing protein</fullName>
    </recommendedName>
</protein>
<dbReference type="Pfam" id="PF01266">
    <property type="entry name" value="DAO"/>
    <property type="match status" value="1"/>
</dbReference>
<organism evidence="9 10">
    <name type="scientific">Emericellopsis atlantica</name>
    <dbReference type="NCBI Taxonomy" id="2614577"/>
    <lineage>
        <taxon>Eukaryota</taxon>
        <taxon>Fungi</taxon>
        <taxon>Dikarya</taxon>
        <taxon>Ascomycota</taxon>
        <taxon>Pezizomycotina</taxon>
        <taxon>Sordariomycetes</taxon>
        <taxon>Hypocreomycetidae</taxon>
        <taxon>Hypocreales</taxon>
        <taxon>Bionectriaceae</taxon>
        <taxon>Emericellopsis</taxon>
    </lineage>
</organism>
<evidence type="ECO:0000256" key="6">
    <source>
        <dbReference type="PIRSR" id="PIRSR000189-1"/>
    </source>
</evidence>
<name>A0A9P8CLR3_9HYPO</name>
<dbReference type="PANTHER" id="PTHR11530:SF16">
    <property type="entry name" value="D-AMINO ACID OXIDASE (AFU_ORTHOLOGUE AFUA_5G11290)"/>
    <property type="match status" value="1"/>
</dbReference>
<keyword evidence="4 6" id="KW-0274">FAD</keyword>
<dbReference type="EMBL" id="MU251265">
    <property type="protein sequence ID" value="KAG9251924.1"/>
    <property type="molecule type" value="Genomic_DNA"/>
</dbReference>
<dbReference type="InterPro" id="IPR006076">
    <property type="entry name" value="FAD-dep_OxRdtase"/>
</dbReference>
<dbReference type="InterPro" id="IPR023209">
    <property type="entry name" value="DAO"/>
</dbReference>
<feature type="binding site" evidence="6">
    <location>
        <position position="54"/>
    </location>
    <ligand>
        <name>D-dopa</name>
        <dbReference type="ChEBI" id="CHEBI:149689"/>
    </ligand>
</feature>
<dbReference type="Gene3D" id="3.40.50.720">
    <property type="entry name" value="NAD(P)-binding Rossmann-like Domain"/>
    <property type="match status" value="1"/>
</dbReference>
<dbReference type="GO" id="GO:0019478">
    <property type="term" value="P:D-amino acid catabolic process"/>
    <property type="evidence" value="ECO:0007669"/>
    <property type="project" value="TreeGrafter"/>
</dbReference>
<feature type="binding site" evidence="6">
    <location>
        <position position="239"/>
    </location>
    <ligand>
        <name>D-dopa</name>
        <dbReference type="ChEBI" id="CHEBI:149689"/>
    </ligand>
</feature>
<keyword evidence="5" id="KW-0560">Oxidoreductase</keyword>
<dbReference type="SUPFAM" id="SSF54373">
    <property type="entry name" value="FAD-linked reductases, C-terminal domain"/>
    <property type="match status" value="1"/>
</dbReference>
<proteinExistence type="inferred from homology"/>
<dbReference type="PIRSF" id="PIRSF000189">
    <property type="entry name" value="D-aa_oxidase"/>
    <property type="match status" value="1"/>
</dbReference>
<evidence type="ECO:0000313" key="10">
    <source>
        <dbReference type="Proteomes" id="UP000887229"/>
    </source>
</evidence>
<feature type="chain" id="PRO_5040194933" description="FAD dependent oxidoreductase domain-containing protein" evidence="7">
    <location>
        <begin position="19"/>
        <end position="358"/>
    </location>
</feature>
<comment type="cofactor">
    <cofactor evidence="1 6">
        <name>FAD</name>
        <dbReference type="ChEBI" id="CHEBI:57692"/>
    </cofactor>
</comment>
<reference evidence="9" key="1">
    <citation type="journal article" date="2021" name="IMA Fungus">
        <title>Genomic characterization of three marine fungi, including Emericellopsis atlantica sp. nov. with signatures of a generalist lifestyle and marine biomass degradation.</title>
        <authorList>
            <person name="Hagestad O.C."/>
            <person name="Hou L."/>
            <person name="Andersen J.H."/>
            <person name="Hansen E.H."/>
            <person name="Altermark B."/>
            <person name="Li C."/>
            <person name="Kuhnert E."/>
            <person name="Cox R.J."/>
            <person name="Crous P.W."/>
            <person name="Spatafora J.W."/>
            <person name="Lail K."/>
            <person name="Amirebrahimi M."/>
            <person name="Lipzen A."/>
            <person name="Pangilinan J."/>
            <person name="Andreopoulos W."/>
            <person name="Hayes R.D."/>
            <person name="Ng V."/>
            <person name="Grigoriev I.V."/>
            <person name="Jackson S.A."/>
            <person name="Sutton T.D.S."/>
            <person name="Dobson A.D.W."/>
            <person name="Rama T."/>
        </authorList>
    </citation>
    <scope>NUCLEOTIDE SEQUENCE</scope>
    <source>
        <strain evidence="9">TS7</strain>
    </source>
</reference>
<evidence type="ECO:0000313" key="9">
    <source>
        <dbReference type="EMBL" id="KAG9251924.1"/>
    </source>
</evidence>
<feature type="binding site" evidence="6">
    <location>
        <position position="330"/>
    </location>
    <ligand>
        <name>D-dopa</name>
        <dbReference type="ChEBI" id="CHEBI:149689"/>
    </ligand>
</feature>
<evidence type="ECO:0000256" key="1">
    <source>
        <dbReference type="ARBA" id="ARBA00001974"/>
    </source>
</evidence>
<dbReference type="GO" id="GO:0005737">
    <property type="term" value="C:cytoplasm"/>
    <property type="evidence" value="ECO:0007669"/>
    <property type="project" value="TreeGrafter"/>
</dbReference>
<evidence type="ECO:0000259" key="8">
    <source>
        <dbReference type="Pfam" id="PF01266"/>
    </source>
</evidence>
<keyword evidence="10" id="KW-1185">Reference proteome</keyword>
<evidence type="ECO:0000256" key="7">
    <source>
        <dbReference type="SAM" id="SignalP"/>
    </source>
</evidence>
<dbReference type="GeneID" id="70289456"/>
<evidence type="ECO:0000256" key="4">
    <source>
        <dbReference type="ARBA" id="ARBA00022827"/>
    </source>
</evidence>
<dbReference type="Gene3D" id="3.30.9.10">
    <property type="entry name" value="D-Amino Acid Oxidase, subunit A, domain 2"/>
    <property type="match status" value="1"/>
</dbReference>
<evidence type="ECO:0000256" key="3">
    <source>
        <dbReference type="ARBA" id="ARBA00022630"/>
    </source>
</evidence>
<dbReference type="RefSeq" id="XP_046115848.1">
    <property type="nucleotide sequence ID" value="XM_046258553.1"/>
</dbReference>
<comment type="caution">
    <text evidence="9">The sequence shown here is derived from an EMBL/GenBank/DDBJ whole genome shotgun (WGS) entry which is preliminary data.</text>
</comment>
<sequence>MQTTIVVLGAGVSGLTSALLLAKNKNNRITVVAKHMPGDYDIEYASPWAGANVQPMSLRDNSRWERRTWPELRRITEQVPEAGIHFQKSLIYRRDGDLVGGYFPDGLFEKDPWFKEVLPNFRELDSSEVLPGHDSGAEVDSICINTAVYLPWLLGQCLKAGVVVKRHILTHISEAKALNHTGKAADIIVNATGLGSLKLGGVEDKKMAPIRGQIVVVRNECTPMVSTSGTDDGPTELLYIMQRAGGGGTILGGTYDKGNWESQPDPNIAQRIMTRAVAARPGLTNGKGVEGLSIVRHGVGLRPFREGGVRIEEEKLADGTCVVHNYGHSGWGYQGSFGCAEAVVVLVEKIQRQQKAKL</sequence>
<dbReference type="InterPro" id="IPR006181">
    <property type="entry name" value="D-amino_acid_oxidase_CS"/>
</dbReference>
<dbReference type="Proteomes" id="UP000887229">
    <property type="component" value="Unassembled WGS sequence"/>
</dbReference>
<feature type="domain" description="FAD dependent oxidoreductase" evidence="8">
    <location>
        <begin position="5"/>
        <end position="344"/>
    </location>
</feature>